<dbReference type="Proteomes" id="UP000199182">
    <property type="component" value="Unassembled WGS sequence"/>
</dbReference>
<dbReference type="PRINTS" id="PR00046">
    <property type="entry name" value="SIGMA70FCT"/>
</dbReference>
<dbReference type="PANTHER" id="PTHR30385:SF4">
    <property type="entry name" value="RNA POLYMERASE SIGMA-E FACTOR"/>
    <property type="match status" value="1"/>
</dbReference>
<dbReference type="AlphaFoldDB" id="A0A1G9V4Y9"/>
<keyword evidence="2" id="KW-0731">Sigma factor</keyword>
<dbReference type="InterPro" id="IPR013325">
    <property type="entry name" value="RNA_pol_sigma_r2"/>
</dbReference>
<dbReference type="InterPro" id="IPR013324">
    <property type="entry name" value="RNA_pol_sigma_r3/r4-like"/>
</dbReference>
<dbReference type="CDD" id="cd06171">
    <property type="entry name" value="Sigma70_r4"/>
    <property type="match status" value="1"/>
</dbReference>
<dbReference type="InterPro" id="IPR007630">
    <property type="entry name" value="RNA_pol_sigma70_r4"/>
</dbReference>
<dbReference type="OrthoDB" id="2111981at2"/>
<dbReference type="SUPFAM" id="SSF88946">
    <property type="entry name" value="Sigma2 domain of RNA polymerase sigma factors"/>
    <property type="match status" value="1"/>
</dbReference>
<evidence type="ECO:0000259" key="5">
    <source>
        <dbReference type="Pfam" id="PF04539"/>
    </source>
</evidence>
<keyword evidence="3" id="KW-0238">DNA-binding</keyword>
<dbReference type="GO" id="GO:0006352">
    <property type="term" value="P:DNA-templated transcription initiation"/>
    <property type="evidence" value="ECO:0007669"/>
    <property type="project" value="InterPro"/>
</dbReference>
<dbReference type="InterPro" id="IPR007624">
    <property type="entry name" value="RNA_pol_sigma70_r3"/>
</dbReference>
<name>A0A1G9V4Y9_9FIRM</name>
<organism evidence="8 9">
    <name type="scientific">Acetanaerobacterium elongatum</name>
    <dbReference type="NCBI Taxonomy" id="258515"/>
    <lineage>
        <taxon>Bacteria</taxon>
        <taxon>Bacillati</taxon>
        <taxon>Bacillota</taxon>
        <taxon>Clostridia</taxon>
        <taxon>Eubacteriales</taxon>
        <taxon>Oscillospiraceae</taxon>
        <taxon>Acetanaerobacterium</taxon>
    </lineage>
</organism>
<dbReference type="EMBL" id="FNID01000003">
    <property type="protein sequence ID" value="SDM67218.1"/>
    <property type="molecule type" value="Genomic_DNA"/>
</dbReference>
<dbReference type="Gene3D" id="1.10.10.10">
    <property type="entry name" value="Winged helix-like DNA-binding domain superfamily/Winged helix DNA-binding domain"/>
    <property type="match status" value="2"/>
</dbReference>
<dbReference type="NCBIfam" id="TIGR02937">
    <property type="entry name" value="sigma70-ECF"/>
    <property type="match status" value="1"/>
</dbReference>
<evidence type="ECO:0000256" key="2">
    <source>
        <dbReference type="ARBA" id="ARBA00023082"/>
    </source>
</evidence>
<keyword evidence="4" id="KW-0804">Transcription</keyword>
<accession>A0A1G9V4Y9</accession>
<dbReference type="RefSeq" id="WP_092637780.1">
    <property type="nucleotide sequence ID" value="NZ_FNID01000003.1"/>
</dbReference>
<dbReference type="SUPFAM" id="SSF88659">
    <property type="entry name" value="Sigma3 and sigma4 domains of RNA polymerase sigma factors"/>
    <property type="match status" value="2"/>
</dbReference>
<dbReference type="Pfam" id="PF04542">
    <property type="entry name" value="Sigma70_r2"/>
    <property type="match status" value="1"/>
</dbReference>
<dbReference type="Pfam" id="PF04539">
    <property type="entry name" value="Sigma70_r3"/>
    <property type="match status" value="1"/>
</dbReference>
<dbReference type="InterPro" id="IPR036388">
    <property type="entry name" value="WH-like_DNA-bd_sf"/>
</dbReference>
<feature type="domain" description="RNA polymerase sigma-70 region 3" evidence="5">
    <location>
        <begin position="101"/>
        <end position="143"/>
    </location>
</feature>
<protein>
    <submittedName>
        <fullName evidence="8">RNA polymerase sigma-B factor</fullName>
    </submittedName>
</protein>
<keyword evidence="9" id="KW-1185">Reference proteome</keyword>
<dbReference type="GO" id="GO:0016987">
    <property type="term" value="F:sigma factor activity"/>
    <property type="evidence" value="ECO:0007669"/>
    <property type="project" value="UniProtKB-KW"/>
</dbReference>
<evidence type="ECO:0000256" key="1">
    <source>
        <dbReference type="ARBA" id="ARBA00023015"/>
    </source>
</evidence>
<dbReference type="STRING" id="258515.SAMN05192585_10354"/>
<gene>
    <name evidence="8" type="ORF">SAMN05192585_10354</name>
</gene>
<evidence type="ECO:0000256" key="3">
    <source>
        <dbReference type="ARBA" id="ARBA00023125"/>
    </source>
</evidence>
<evidence type="ECO:0000256" key="4">
    <source>
        <dbReference type="ARBA" id="ARBA00023163"/>
    </source>
</evidence>
<dbReference type="InterPro" id="IPR007627">
    <property type="entry name" value="RNA_pol_sigma70_r2"/>
</dbReference>
<evidence type="ECO:0000313" key="8">
    <source>
        <dbReference type="EMBL" id="SDM67218.1"/>
    </source>
</evidence>
<dbReference type="GO" id="GO:0003677">
    <property type="term" value="F:DNA binding"/>
    <property type="evidence" value="ECO:0007669"/>
    <property type="project" value="UniProtKB-KW"/>
</dbReference>
<feature type="domain" description="RNA polymerase sigma-70 region 2" evidence="6">
    <location>
        <begin position="27"/>
        <end position="89"/>
    </location>
</feature>
<dbReference type="InterPro" id="IPR014284">
    <property type="entry name" value="RNA_pol_sigma-70_dom"/>
</dbReference>
<evidence type="ECO:0000259" key="6">
    <source>
        <dbReference type="Pfam" id="PF04542"/>
    </source>
</evidence>
<dbReference type="PANTHER" id="PTHR30385">
    <property type="entry name" value="SIGMA FACTOR F FLAGELLAR"/>
    <property type="match status" value="1"/>
</dbReference>
<sequence>MDINDAAHNYFAHKTEQNCSAVTKAAEPLVVHFARLYGGNCGFEDLYQTGMEGLLKALSTYNPSYGTAFSTWASECIISTIRHYVRKEASYTRPGCIVELQSKVDRIVEQQLKETGEAPSVQYIAEHLGVTESSVLEVMRAGMVSIDELEVDNIKTLQYSSFHLPIEDSIAVAQALSKLSSLQQKVIRALFFKGMTQEQVAAQLGLNQKKVSRLKLSGLNEMAGLLAEDSAVGTLTHKARMKAAACSLNEHN</sequence>
<dbReference type="Gene3D" id="1.10.1740.10">
    <property type="match status" value="1"/>
</dbReference>
<dbReference type="InterPro" id="IPR000943">
    <property type="entry name" value="RNA_pol_sigma70"/>
</dbReference>
<evidence type="ECO:0000259" key="7">
    <source>
        <dbReference type="Pfam" id="PF04545"/>
    </source>
</evidence>
<proteinExistence type="predicted"/>
<evidence type="ECO:0000313" key="9">
    <source>
        <dbReference type="Proteomes" id="UP000199182"/>
    </source>
</evidence>
<feature type="domain" description="RNA polymerase sigma-70 region 4" evidence="7">
    <location>
        <begin position="175"/>
        <end position="219"/>
    </location>
</feature>
<keyword evidence="1" id="KW-0805">Transcription regulation</keyword>
<reference evidence="8 9" key="1">
    <citation type="submission" date="2016-10" db="EMBL/GenBank/DDBJ databases">
        <authorList>
            <person name="de Groot N.N."/>
        </authorList>
    </citation>
    <scope>NUCLEOTIDE SEQUENCE [LARGE SCALE GENOMIC DNA]</scope>
    <source>
        <strain evidence="8 9">CGMCC 1.5012</strain>
    </source>
</reference>
<dbReference type="Pfam" id="PF04545">
    <property type="entry name" value="Sigma70_r4"/>
    <property type="match status" value="1"/>
</dbReference>